<dbReference type="GO" id="GO:0008408">
    <property type="term" value="F:3'-5' exonuclease activity"/>
    <property type="evidence" value="ECO:0007669"/>
    <property type="project" value="InterPro"/>
</dbReference>
<dbReference type="RefSeq" id="WP_055463180.1">
    <property type="nucleotide sequence ID" value="NZ_CYHG01000006.1"/>
</dbReference>
<evidence type="ECO:0000313" key="2">
    <source>
        <dbReference type="EMBL" id="CUB04227.1"/>
    </source>
</evidence>
<evidence type="ECO:0000313" key="3">
    <source>
        <dbReference type="Proteomes" id="UP000182769"/>
    </source>
</evidence>
<proteinExistence type="predicted"/>
<dbReference type="CDD" id="cd06141">
    <property type="entry name" value="WRN_exo"/>
    <property type="match status" value="1"/>
</dbReference>
<feature type="domain" description="3'-5' exonuclease" evidence="1">
    <location>
        <begin position="23"/>
        <end position="193"/>
    </location>
</feature>
<dbReference type="SMART" id="SM00474">
    <property type="entry name" value="35EXOc"/>
    <property type="match status" value="1"/>
</dbReference>
<keyword evidence="2" id="KW-0269">Exonuclease</keyword>
<organism evidence="2 3">
    <name type="scientific">Marinomonas fungiae</name>
    <dbReference type="NCBI Taxonomy" id="1137284"/>
    <lineage>
        <taxon>Bacteria</taxon>
        <taxon>Pseudomonadati</taxon>
        <taxon>Pseudomonadota</taxon>
        <taxon>Gammaproteobacteria</taxon>
        <taxon>Oceanospirillales</taxon>
        <taxon>Oceanospirillaceae</taxon>
        <taxon>Marinomonas</taxon>
    </lineage>
</organism>
<dbReference type="OrthoDB" id="9793333at2"/>
<dbReference type="AlphaFoldDB" id="A0A0K6ILP1"/>
<keyword evidence="2" id="KW-0378">Hydrolase</keyword>
<dbReference type="InterPro" id="IPR012337">
    <property type="entry name" value="RNaseH-like_sf"/>
</dbReference>
<reference evidence="3" key="1">
    <citation type="submission" date="2015-08" db="EMBL/GenBank/DDBJ databases">
        <authorList>
            <person name="Varghese N."/>
        </authorList>
    </citation>
    <scope>NUCLEOTIDE SEQUENCE [LARGE SCALE GENOMIC DNA]</scope>
    <source>
        <strain evidence="3">JCM 18476</strain>
    </source>
</reference>
<dbReference type="InterPro" id="IPR052408">
    <property type="entry name" value="Exonuclease_MUT-7-like"/>
</dbReference>
<dbReference type="EMBL" id="CYHG01000006">
    <property type="protein sequence ID" value="CUB04227.1"/>
    <property type="molecule type" value="Genomic_DNA"/>
</dbReference>
<evidence type="ECO:0000259" key="1">
    <source>
        <dbReference type="SMART" id="SM00474"/>
    </source>
</evidence>
<keyword evidence="2" id="KW-0540">Nuclease</keyword>
<name>A0A0K6ILP1_9GAMM</name>
<dbReference type="GO" id="GO:0006139">
    <property type="term" value="P:nucleobase-containing compound metabolic process"/>
    <property type="evidence" value="ECO:0007669"/>
    <property type="project" value="InterPro"/>
</dbReference>
<gene>
    <name evidence="2" type="ORF">Ga0061065_10646</name>
</gene>
<dbReference type="Proteomes" id="UP000182769">
    <property type="component" value="Unassembled WGS sequence"/>
</dbReference>
<dbReference type="GO" id="GO:0003676">
    <property type="term" value="F:nucleic acid binding"/>
    <property type="evidence" value="ECO:0007669"/>
    <property type="project" value="InterPro"/>
</dbReference>
<dbReference type="InterPro" id="IPR036397">
    <property type="entry name" value="RNaseH_sf"/>
</dbReference>
<dbReference type="SUPFAM" id="SSF53098">
    <property type="entry name" value="Ribonuclease H-like"/>
    <property type="match status" value="1"/>
</dbReference>
<protein>
    <submittedName>
        <fullName evidence="2">3'-5' exonuclease</fullName>
    </submittedName>
</protein>
<dbReference type="Pfam" id="PF01612">
    <property type="entry name" value="DNA_pol_A_exo1"/>
    <property type="match status" value="1"/>
</dbReference>
<dbReference type="Gene3D" id="3.30.420.10">
    <property type="entry name" value="Ribonuclease H-like superfamily/Ribonuclease H"/>
    <property type="match status" value="1"/>
</dbReference>
<dbReference type="PANTHER" id="PTHR47765:SF2">
    <property type="entry name" value="EXONUCLEASE MUT-7 HOMOLOG"/>
    <property type="match status" value="1"/>
</dbReference>
<keyword evidence="3" id="KW-1185">Reference proteome</keyword>
<sequence length="193" mass="20877">MQRPSKETINQLPPYEGLALADILIIENEQEAAQALDVLRQQVSVGYDTESKPIFRKGEVSPGPTLIQLATPSQGFLFPTRFPVALEAAAEILANPKIQKVGFGLKDDNRELRGKLGISIVNTEDLSMTLKRLSGEKNAIGARAGVAMVLNARLGKGAQKSNWGAYPLSESQILYAANDAHSAICIQQEIKGH</sequence>
<accession>A0A0K6ILP1</accession>
<dbReference type="InterPro" id="IPR002562">
    <property type="entry name" value="3'-5'_exonuclease_dom"/>
</dbReference>
<dbReference type="PANTHER" id="PTHR47765">
    <property type="entry name" value="3'-5' EXONUCLEASE DOMAIN-CONTAINING PROTEIN"/>
    <property type="match status" value="1"/>
</dbReference>
<dbReference type="STRING" id="1137284.GCA_001418205_02091"/>